<dbReference type="AlphaFoldDB" id="A9GWA9"/>
<gene>
    <name evidence="1" type="ordered locus">sce3744</name>
</gene>
<name>A9GWA9_SORC5</name>
<protein>
    <recommendedName>
        <fullName evidence="3">HTH iclR-type domain-containing protein</fullName>
    </recommendedName>
</protein>
<accession>A9GWA9</accession>
<dbReference type="InterPro" id="IPR036390">
    <property type="entry name" value="WH_DNA-bd_sf"/>
</dbReference>
<dbReference type="EMBL" id="AM746676">
    <property type="protein sequence ID" value="CAN93904.1"/>
    <property type="molecule type" value="Genomic_DNA"/>
</dbReference>
<dbReference type="InterPro" id="IPR036388">
    <property type="entry name" value="WH-like_DNA-bd_sf"/>
</dbReference>
<sequence>MRAMTNKDLAPHLLRTLAALQSEGKTVTLDTLTSALQVRRTDVRRAITALHREGYLDVLRMRLTLRGLALGAAFAASQLRPLRRASLRAVKAA</sequence>
<evidence type="ECO:0008006" key="3">
    <source>
        <dbReference type="Google" id="ProtNLM"/>
    </source>
</evidence>
<dbReference type="Gene3D" id="1.10.10.10">
    <property type="entry name" value="Winged helix-like DNA-binding domain superfamily/Winged helix DNA-binding domain"/>
    <property type="match status" value="1"/>
</dbReference>
<reference evidence="1 2" key="1">
    <citation type="journal article" date="2007" name="Nat. Biotechnol.">
        <title>Complete genome sequence of the myxobacterium Sorangium cellulosum.</title>
        <authorList>
            <person name="Schneiker S."/>
            <person name="Perlova O."/>
            <person name="Kaiser O."/>
            <person name="Gerth K."/>
            <person name="Alici A."/>
            <person name="Altmeyer M.O."/>
            <person name="Bartels D."/>
            <person name="Bekel T."/>
            <person name="Beyer S."/>
            <person name="Bode E."/>
            <person name="Bode H.B."/>
            <person name="Bolten C.J."/>
            <person name="Choudhuri J.V."/>
            <person name="Doss S."/>
            <person name="Elnakady Y.A."/>
            <person name="Frank B."/>
            <person name="Gaigalat L."/>
            <person name="Goesmann A."/>
            <person name="Groeger C."/>
            <person name="Gross F."/>
            <person name="Jelsbak L."/>
            <person name="Jelsbak L."/>
            <person name="Kalinowski J."/>
            <person name="Kegler C."/>
            <person name="Knauber T."/>
            <person name="Konietzny S."/>
            <person name="Kopp M."/>
            <person name="Krause L."/>
            <person name="Krug D."/>
            <person name="Linke B."/>
            <person name="Mahmud T."/>
            <person name="Martinez-Arias R."/>
            <person name="McHardy A.C."/>
            <person name="Merai M."/>
            <person name="Meyer F."/>
            <person name="Mormann S."/>
            <person name="Munoz-Dorado J."/>
            <person name="Perez J."/>
            <person name="Pradella S."/>
            <person name="Rachid S."/>
            <person name="Raddatz G."/>
            <person name="Rosenau F."/>
            <person name="Rueckert C."/>
            <person name="Sasse F."/>
            <person name="Scharfe M."/>
            <person name="Schuster S.C."/>
            <person name="Suen G."/>
            <person name="Treuner-Lange A."/>
            <person name="Velicer G.J."/>
            <person name="Vorholter F.-J."/>
            <person name="Weissman K.J."/>
            <person name="Welch R.D."/>
            <person name="Wenzel S.C."/>
            <person name="Whitworth D.E."/>
            <person name="Wilhelm S."/>
            <person name="Wittmann C."/>
            <person name="Bloecker H."/>
            <person name="Puehler A."/>
            <person name="Mueller R."/>
        </authorList>
    </citation>
    <scope>NUCLEOTIDE SEQUENCE [LARGE SCALE GENOMIC DNA]</scope>
    <source>
        <strain evidence="2">So ce56</strain>
    </source>
</reference>
<dbReference type="SUPFAM" id="SSF46785">
    <property type="entry name" value="Winged helix' DNA-binding domain"/>
    <property type="match status" value="1"/>
</dbReference>
<keyword evidence="2" id="KW-1185">Reference proteome</keyword>
<dbReference type="KEGG" id="scl:sce3744"/>
<dbReference type="STRING" id="448385.sce3744"/>
<evidence type="ECO:0000313" key="2">
    <source>
        <dbReference type="Proteomes" id="UP000002139"/>
    </source>
</evidence>
<dbReference type="HOGENOM" id="CLU_186157_0_0_7"/>
<proteinExistence type="predicted"/>
<evidence type="ECO:0000313" key="1">
    <source>
        <dbReference type="EMBL" id="CAN93904.1"/>
    </source>
</evidence>
<organism evidence="1 2">
    <name type="scientific">Sorangium cellulosum (strain So ce56)</name>
    <name type="common">Polyangium cellulosum (strain So ce56)</name>
    <dbReference type="NCBI Taxonomy" id="448385"/>
    <lineage>
        <taxon>Bacteria</taxon>
        <taxon>Pseudomonadati</taxon>
        <taxon>Myxococcota</taxon>
        <taxon>Polyangia</taxon>
        <taxon>Polyangiales</taxon>
        <taxon>Polyangiaceae</taxon>
        <taxon>Sorangium</taxon>
    </lineage>
</organism>
<dbReference type="Proteomes" id="UP000002139">
    <property type="component" value="Chromosome"/>
</dbReference>